<reference evidence="9 10" key="1">
    <citation type="submission" date="2021-03" db="EMBL/GenBank/DDBJ databases">
        <title>Genomic and phenotypic characterization of Chloracidobacterium isolates provides evidence for multiple species.</title>
        <authorList>
            <person name="Saini M.K."/>
            <person name="Costas A.M.G."/>
            <person name="Tank M."/>
            <person name="Bryant D.A."/>
        </authorList>
    </citation>
    <scope>NUCLEOTIDE SEQUENCE [LARGE SCALE GENOMIC DNA]</scope>
    <source>
        <strain evidence="9 10">N</strain>
    </source>
</reference>
<dbReference type="NCBIfam" id="TIGR00125">
    <property type="entry name" value="cyt_tran_rel"/>
    <property type="match status" value="1"/>
</dbReference>
<evidence type="ECO:0000313" key="9">
    <source>
        <dbReference type="EMBL" id="QUV94397.1"/>
    </source>
</evidence>
<dbReference type="PANTHER" id="PTHR43793">
    <property type="entry name" value="FAD SYNTHASE"/>
    <property type="match status" value="1"/>
</dbReference>
<evidence type="ECO:0000313" key="10">
    <source>
        <dbReference type="Proteomes" id="UP000677668"/>
    </source>
</evidence>
<dbReference type="RefSeq" id="WP_211422693.1">
    <property type="nucleotide sequence ID" value="NZ_CP072642.1"/>
</dbReference>
<protein>
    <recommendedName>
        <fullName evidence="1">D-glycero-beta-D-manno-heptose 1-phosphate adenylyltransferase</fullName>
        <ecNumber evidence="1">2.7.7.70</ecNumber>
    </recommendedName>
</protein>
<dbReference type="InterPro" id="IPR011914">
    <property type="entry name" value="RfaE_dom_II"/>
</dbReference>
<dbReference type="InterPro" id="IPR050385">
    <property type="entry name" value="Archaeal_FAD_synthase"/>
</dbReference>
<dbReference type="Gene3D" id="3.40.50.620">
    <property type="entry name" value="HUPs"/>
    <property type="match status" value="1"/>
</dbReference>
<dbReference type="PANTHER" id="PTHR43793:SF2">
    <property type="entry name" value="BIFUNCTIONAL PROTEIN HLDE"/>
    <property type="match status" value="1"/>
</dbReference>
<evidence type="ECO:0000256" key="3">
    <source>
        <dbReference type="ARBA" id="ARBA00022695"/>
    </source>
</evidence>
<feature type="domain" description="Cytidyltransferase-like" evidence="8">
    <location>
        <begin position="29"/>
        <end position="136"/>
    </location>
</feature>
<evidence type="ECO:0000256" key="4">
    <source>
        <dbReference type="ARBA" id="ARBA00022741"/>
    </source>
</evidence>
<evidence type="ECO:0000256" key="6">
    <source>
        <dbReference type="ARBA" id="ARBA00023277"/>
    </source>
</evidence>
<accession>A0ABX8B1D1</accession>
<dbReference type="SUPFAM" id="SSF52374">
    <property type="entry name" value="Nucleotidylyl transferase"/>
    <property type="match status" value="1"/>
</dbReference>
<dbReference type="EC" id="2.7.7.70" evidence="1"/>
<keyword evidence="3 9" id="KW-0548">Nucleotidyltransferase</keyword>
<dbReference type="Proteomes" id="UP000677668">
    <property type="component" value="Chromosome 1"/>
</dbReference>
<organism evidence="9 10">
    <name type="scientific">Chloracidobacterium sp. N</name>
    <dbReference type="NCBI Taxonomy" id="2821540"/>
    <lineage>
        <taxon>Bacteria</taxon>
        <taxon>Pseudomonadati</taxon>
        <taxon>Acidobacteriota</taxon>
        <taxon>Terriglobia</taxon>
        <taxon>Terriglobales</taxon>
        <taxon>Acidobacteriaceae</taxon>
        <taxon>Chloracidobacterium</taxon>
        <taxon>Chloracidobacterium aggregatum</taxon>
    </lineage>
</organism>
<dbReference type="InterPro" id="IPR014729">
    <property type="entry name" value="Rossmann-like_a/b/a_fold"/>
</dbReference>
<evidence type="ECO:0000256" key="5">
    <source>
        <dbReference type="ARBA" id="ARBA00022840"/>
    </source>
</evidence>
<dbReference type="Pfam" id="PF01467">
    <property type="entry name" value="CTP_transf_like"/>
    <property type="match status" value="1"/>
</dbReference>
<keyword evidence="6" id="KW-0119">Carbohydrate metabolism</keyword>
<evidence type="ECO:0000256" key="2">
    <source>
        <dbReference type="ARBA" id="ARBA00022679"/>
    </source>
</evidence>
<keyword evidence="5" id="KW-0067">ATP-binding</keyword>
<name>A0ABX8B1D1_9BACT</name>
<keyword evidence="4" id="KW-0547">Nucleotide-binding</keyword>
<dbReference type="InterPro" id="IPR004821">
    <property type="entry name" value="Cyt_trans-like"/>
</dbReference>
<dbReference type="GO" id="GO:0016779">
    <property type="term" value="F:nucleotidyltransferase activity"/>
    <property type="evidence" value="ECO:0007669"/>
    <property type="project" value="UniProtKB-KW"/>
</dbReference>
<dbReference type="EMBL" id="CP072642">
    <property type="protein sequence ID" value="QUV94397.1"/>
    <property type="molecule type" value="Genomic_DNA"/>
</dbReference>
<evidence type="ECO:0000256" key="7">
    <source>
        <dbReference type="ARBA" id="ARBA00047428"/>
    </source>
</evidence>
<dbReference type="NCBIfam" id="TIGR02199">
    <property type="entry name" value="rfaE_dom_II"/>
    <property type="match status" value="1"/>
</dbReference>
<evidence type="ECO:0000256" key="1">
    <source>
        <dbReference type="ARBA" id="ARBA00012519"/>
    </source>
</evidence>
<evidence type="ECO:0000259" key="8">
    <source>
        <dbReference type="Pfam" id="PF01467"/>
    </source>
</evidence>
<keyword evidence="2" id="KW-0808">Transferase</keyword>
<gene>
    <name evidence="9" type="primary">rfaE2</name>
    <name evidence="9" type="ORF">J8C05_02825</name>
</gene>
<sequence>MHTADKVCSLTELAARVTAWRREGKRIVLANGCFDLLHVGHVRYLQAAREQGDVLVVGVNGDAAVRELKGPGRPVMPDVERAEILAALACVDAVVIFHERTVETLLWTLRPEVHAKGTDYRPETVPERDVVRAYGGQVVIVGDPKDHSTSNLLQQLRARPLPDRS</sequence>
<comment type="catalytic activity">
    <reaction evidence="7">
        <text>D-glycero-beta-D-manno-heptose 1-phosphate + ATP + H(+) = ADP-D-glycero-beta-D-manno-heptose + diphosphate</text>
        <dbReference type="Rhea" id="RHEA:27465"/>
        <dbReference type="ChEBI" id="CHEBI:15378"/>
        <dbReference type="ChEBI" id="CHEBI:30616"/>
        <dbReference type="ChEBI" id="CHEBI:33019"/>
        <dbReference type="ChEBI" id="CHEBI:59967"/>
        <dbReference type="ChEBI" id="CHEBI:61593"/>
        <dbReference type="EC" id="2.7.7.70"/>
    </reaction>
</comment>
<proteinExistence type="predicted"/>
<keyword evidence="10" id="KW-1185">Reference proteome</keyword>